<sequence>MDKYFSELVPGSYKNQFVKEEKKRPKFKNSLRLLSIWK</sequence>
<proteinExistence type="predicted"/>
<protein>
    <submittedName>
        <fullName evidence="1">Uncharacterized protein</fullName>
    </submittedName>
</protein>
<evidence type="ECO:0000313" key="2">
    <source>
        <dbReference type="Proteomes" id="UP000006329"/>
    </source>
</evidence>
<name>A0A0E2BE64_9LEPT</name>
<gene>
    <name evidence="1" type="ORF">LEP1GSC179_2383</name>
</gene>
<accession>A0A0E2BE64</accession>
<dbReference type="EMBL" id="AHON02000049">
    <property type="protein sequence ID" value="EKO33580.1"/>
    <property type="molecule type" value="Genomic_DNA"/>
</dbReference>
<reference evidence="1" key="1">
    <citation type="submission" date="2012-10" db="EMBL/GenBank/DDBJ databases">
        <authorList>
            <person name="Harkins D.M."/>
            <person name="Durkin A.S."/>
            <person name="Brinkac L.M."/>
            <person name="Haft D.H."/>
            <person name="Selengut J.D."/>
            <person name="Sanka R."/>
            <person name="DePew J."/>
            <person name="Purushe J."/>
            <person name="Matthias M.A."/>
            <person name="Vinetz J.M."/>
            <person name="Sutton G.G."/>
            <person name="Nierman W.C."/>
            <person name="Fouts D.E."/>
        </authorList>
    </citation>
    <scope>NUCLEOTIDE SEQUENCE [LARGE SCALE GENOMIC DNA]</scope>
    <source>
        <strain evidence="1">MOR084</strain>
    </source>
</reference>
<keyword evidence="2" id="KW-1185">Reference proteome</keyword>
<evidence type="ECO:0000313" key="1">
    <source>
        <dbReference type="EMBL" id="EKO33580.1"/>
    </source>
</evidence>
<comment type="caution">
    <text evidence="1">The sequence shown here is derived from an EMBL/GenBank/DDBJ whole genome shotgun (WGS) entry which is preliminary data.</text>
</comment>
<organism evidence="1 2">
    <name type="scientific">Leptospira santarosai str. MOR084</name>
    <dbReference type="NCBI Taxonomy" id="1049984"/>
    <lineage>
        <taxon>Bacteria</taxon>
        <taxon>Pseudomonadati</taxon>
        <taxon>Spirochaetota</taxon>
        <taxon>Spirochaetia</taxon>
        <taxon>Leptospirales</taxon>
        <taxon>Leptospiraceae</taxon>
        <taxon>Leptospira</taxon>
    </lineage>
</organism>
<dbReference type="Proteomes" id="UP000006329">
    <property type="component" value="Unassembled WGS sequence"/>
</dbReference>
<dbReference type="AlphaFoldDB" id="A0A0E2BE64"/>